<dbReference type="PROSITE" id="PS50871">
    <property type="entry name" value="C1Q"/>
    <property type="match status" value="1"/>
</dbReference>
<keyword evidence="6" id="KW-1185">Reference proteome</keyword>
<dbReference type="Pfam" id="PF00386">
    <property type="entry name" value="C1q"/>
    <property type="match status" value="1"/>
</dbReference>
<evidence type="ECO:0000313" key="5">
    <source>
        <dbReference type="EMBL" id="CAG2200078.1"/>
    </source>
</evidence>
<dbReference type="SMART" id="SM00110">
    <property type="entry name" value="C1Q"/>
    <property type="match status" value="1"/>
</dbReference>
<dbReference type="PANTHER" id="PTHR15427:SF33">
    <property type="entry name" value="COLLAGEN IV NC1 DOMAIN-CONTAINING PROTEIN"/>
    <property type="match status" value="1"/>
</dbReference>
<evidence type="ECO:0000313" key="6">
    <source>
        <dbReference type="Proteomes" id="UP000683360"/>
    </source>
</evidence>
<name>A0A8S3QTK8_MYTED</name>
<feature type="domain" description="C1q" evidence="4">
    <location>
        <begin position="152"/>
        <end position="286"/>
    </location>
</feature>
<dbReference type="GO" id="GO:0005581">
    <property type="term" value="C:collagen trimer"/>
    <property type="evidence" value="ECO:0007669"/>
    <property type="project" value="UniProtKB-KW"/>
</dbReference>
<dbReference type="InterPro" id="IPR008983">
    <property type="entry name" value="Tumour_necrosis_fac-like_dom"/>
</dbReference>
<reference evidence="5" key="1">
    <citation type="submission" date="2021-03" db="EMBL/GenBank/DDBJ databases">
        <authorList>
            <person name="Bekaert M."/>
        </authorList>
    </citation>
    <scope>NUCLEOTIDE SEQUENCE</scope>
</reference>
<dbReference type="InterPro" id="IPR050392">
    <property type="entry name" value="Collagen/C1q_domain"/>
</dbReference>
<organism evidence="5 6">
    <name type="scientific">Mytilus edulis</name>
    <name type="common">Blue mussel</name>
    <dbReference type="NCBI Taxonomy" id="6550"/>
    <lineage>
        <taxon>Eukaryota</taxon>
        <taxon>Metazoa</taxon>
        <taxon>Spiralia</taxon>
        <taxon>Lophotrochozoa</taxon>
        <taxon>Mollusca</taxon>
        <taxon>Bivalvia</taxon>
        <taxon>Autobranchia</taxon>
        <taxon>Pteriomorphia</taxon>
        <taxon>Mytilida</taxon>
        <taxon>Mytiloidea</taxon>
        <taxon>Mytilidae</taxon>
        <taxon>Mytilinae</taxon>
        <taxon>Mytilus</taxon>
    </lineage>
</organism>
<comment type="subcellular location">
    <subcellularLocation>
        <location evidence="1">Secreted</location>
    </subcellularLocation>
</comment>
<dbReference type="EMBL" id="CAJPWZ010000731">
    <property type="protein sequence ID" value="CAG2200078.1"/>
    <property type="molecule type" value="Genomic_DNA"/>
</dbReference>
<evidence type="ECO:0000256" key="2">
    <source>
        <dbReference type="ARBA" id="ARBA00022525"/>
    </source>
</evidence>
<dbReference type="OrthoDB" id="10071402at2759"/>
<evidence type="ECO:0000259" key="4">
    <source>
        <dbReference type="PROSITE" id="PS50871"/>
    </source>
</evidence>
<gene>
    <name evidence="5" type="ORF">MEDL_14775</name>
</gene>
<dbReference type="AlphaFoldDB" id="A0A8S3QTK8"/>
<protein>
    <submittedName>
        <fullName evidence="5">C1QL</fullName>
    </submittedName>
</protein>
<dbReference type="SUPFAM" id="SSF49842">
    <property type="entry name" value="TNF-like"/>
    <property type="match status" value="1"/>
</dbReference>
<evidence type="ECO:0000256" key="1">
    <source>
        <dbReference type="ARBA" id="ARBA00004613"/>
    </source>
</evidence>
<dbReference type="Proteomes" id="UP000683360">
    <property type="component" value="Unassembled WGS sequence"/>
</dbReference>
<keyword evidence="2" id="KW-0964">Secreted</keyword>
<comment type="caution">
    <text evidence="5">The sequence shown here is derived from an EMBL/GenBank/DDBJ whole genome shotgun (WGS) entry which is preliminary data.</text>
</comment>
<accession>A0A8S3QTK8</accession>
<dbReference type="PRINTS" id="PR00007">
    <property type="entry name" value="COMPLEMNTC1Q"/>
</dbReference>
<evidence type="ECO:0000256" key="3">
    <source>
        <dbReference type="SAM" id="MobiDB-lite"/>
    </source>
</evidence>
<dbReference type="InterPro" id="IPR001073">
    <property type="entry name" value="C1q_dom"/>
</dbReference>
<sequence>MYECGQRNYCSINKKSNVIKVLRHQFSVFNKLNVGFDGYVIKLTTLDKPSVEFLVKSLIPMEFTQLVYICILTLVTVTSTRRIRNRKGLRDKFTDSNQGTCELEISCKGNVHSPVRLPIKGPRGPPGVPGEKGSNGLPGNPGVPGKPGKSASRTPKISFFVGLSKNHGPKKTSEELKYDRVITNDGLAYDIMTGRFTAPVNGTYHFTVVVAAQGRHKAAVMLMAEGHMIITVWADSRPIWATASNTAIIHLNQGQQVWQVLQKASALSGYMYSSFSGFILYQDDND</sequence>
<dbReference type="Gene3D" id="2.60.120.40">
    <property type="match status" value="1"/>
</dbReference>
<dbReference type="Gene3D" id="1.20.5.320">
    <property type="entry name" value="6-Phosphogluconate Dehydrogenase, domain 3"/>
    <property type="match status" value="1"/>
</dbReference>
<feature type="region of interest" description="Disordered" evidence="3">
    <location>
        <begin position="115"/>
        <end position="152"/>
    </location>
</feature>
<dbReference type="PANTHER" id="PTHR15427">
    <property type="entry name" value="EMILIN ELASTIN MICROFIBRIL INTERFACE-LOCATED PROTEIN ELASTIN MICROFIBRIL INTERFACER"/>
    <property type="match status" value="1"/>
</dbReference>
<proteinExistence type="predicted"/>